<dbReference type="InterPro" id="IPR036865">
    <property type="entry name" value="CRAL-TRIO_dom_sf"/>
</dbReference>
<dbReference type="Proteomes" id="UP000054498">
    <property type="component" value="Unassembled WGS sequence"/>
</dbReference>
<dbReference type="EMBL" id="KK100366">
    <property type="protein sequence ID" value="KIZ06487.1"/>
    <property type="molecule type" value="Genomic_DNA"/>
</dbReference>
<dbReference type="InterPro" id="IPR001251">
    <property type="entry name" value="CRAL-TRIO_dom"/>
</dbReference>
<feature type="region of interest" description="Disordered" evidence="1">
    <location>
        <begin position="289"/>
        <end position="366"/>
    </location>
</feature>
<dbReference type="PANTHER" id="PTHR46277">
    <property type="entry name" value="OS03G0850700 PROTEIN"/>
    <property type="match status" value="1"/>
</dbReference>
<proteinExistence type="predicted"/>
<sequence>MGLLSSLSESLVSLSSTVSSHTPHLHQGHGGAPADEAALEALLAGARAEIDQHHGGVDTVSNLLRVGGEEPVTDRQLKRWLAARGWDPARAARDLAAHAAWRAETMPDGRVADSEVRNELAQRKVLLQGLDRRGRGVVVFIGGNHAPNPDQSEVQRFFCYSTDNAIALADPELNPEGRIIFLFDVGDFGWKNFDVTGAKTLFKMIHAHYVERLAVFYFYNASAVLRQLYRLVYPFVDPVTRQKVVFLPHDAAEAAAILDADIGLHLLPPSLGGTAEPRPVEGGRAMVEEAARQRAASQQPGPPPEAPAAEVGAAPGTECAAAPAAPAAAAGAAAAPQEDAVVNVGGREADGAPSKQQSALGVAPVNGAAGLAMA</sequence>
<protein>
    <recommendedName>
        <fullName evidence="2">CRAL-TRIO domain-containing protein</fullName>
    </recommendedName>
</protein>
<dbReference type="Pfam" id="PF00650">
    <property type="entry name" value="CRAL_TRIO"/>
    <property type="match status" value="1"/>
</dbReference>
<dbReference type="KEGG" id="mng:MNEG_1468"/>
<dbReference type="PROSITE" id="PS50191">
    <property type="entry name" value="CRAL_TRIO"/>
    <property type="match status" value="1"/>
</dbReference>
<keyword evidence="4" id="KW-1185">Reference proteome</keyword>
<dbReference type="AlphaFoldDB" id="A0A0D2N1V6"/>
<dbReference type="Gene3D" id="3.40.525.10">
    <property type="entry name" value="CRAL-TRIO lipid binding domain"/>
    <property type="match status" value="1"/>
</dbReference>
<accession>A0A0D2N1V6</accession>
<dbReference type="OrthoDB" id="1434354at2759"/>
<dbReference type="InterPro" id="IPR036273">
    <property type="entry name" value="CRAL/TRIO_N_dom_sf"/>
</dbReference>
<feature type="compositionally biased region" description="Low complexity" evidence="1">
    <location>
        <begin position="307"/>
        <end position="336"/>
    </location>
</feature>
<dbReference type="SUPFAM" id="SSF52087">
    <property type="entry name" value="CRAL/TRIO domain"/>
    <property type="match status" value="1"/>
</dbReference>
<dbReference type="CDD" id="cd00170">
    <property type="entry name" value="SEC14"/>
    <property type="match status" value="1"/>
</dbReference>
<name>A0A0D2N1V6_9CHLO</name>
<gene>
    <name evidence="3" type="ORF">MNEG_1468</name>
</gene>
<evidence type="ECO:0000313" key="4">
    <source>
        <dbReference type="Proteomes" id="UP000054498"/>
    </source>
</evidence>
<dbReference type="RefSeq" id="XP_013905506.1">
    <property type="nucleotide sequence ID" value="XM_014050052.1"/>
</dbReference>
<organism evidence="3 4">
    <name type="scientific">Monoraphidium neglectum</name>
    <dbReference type="NCBI Taxonomy" id="145388"/>
    <lineage>
        <taxon>Eukaryota</taxon>
        <taxon>Viridiplantae</taxon>
        <taxon>Chlorophyta</taxon>
        <taxon>core chlorophytes</taxon>
        <taxon>Chlorophyceae</taxon>
        <taxon>CS clade</taxon>
        <taxon>Sphaeropleales</taxon>
        <taxon>Selenastraceae</taxon>
        <taxon>Monoraphidium</taxon>
    </lineage>
</organism>
<reference evidence="3 4" key="1">
    <citation type="journal article" date="2013" name="BMC Genomics">
        <title>Reconstruction of the lipid metabolism for the microalga Monoraphidium neglectum from its genome sequence reveals characteristics suitable for biofuel production.</title>
        <authorList>
            <person name="Bogen C."/>
            <person name="Al-Dilaimi A."/>
            <person name="Albersmeier A."/>
            <person name="Wichmann J."/>
            <person name="Grundmann M."/>
            <person name="Rupp O."/>
            <person name="Lauersen K.J."/>
            <person name="Blifernez-Klassen O."/>
            <person name="Kalinowski J."/>
            <person name="Goesmann A."/>
            <person name="Mussgnug J.H."/>
            <person name="Kruse O."/>
        </authorList>
    </citation>
    <scope>NUCLEOTIDE SEQUENCE [LARGE SCALE GENOMIC DNA]</scope>
    <source>
        <strain evidence="3 4">SAG 48.87</strain>
    </source>
</reference>
<dbReference type="SUPFAM" id="SSF46938">
    <property type="entry name" value="CRAL/TRIO N-terminal domain"/>
    <property type="match status" value="1"/>
</dbReference>
<evidence type="ECO:0000313" key="3">
    <source>
        <dbReference type="EMBL" id="KIZ06487.1"/>
    </source>
</evidence>
<feature type="domain" description="CRAL-TRIO" evidence="2">
    <location>
        <begin position="113"/>
        <end position="279"/>
    </location>
</feature>
<evidence type="ECO:0000256" key="1">
    <source>
        <dbReference type="SAM" id="MobiDB-lite"/>
    </source>
</evidence>
<dbReference type="GeneID" id="25732266"/>
<dbReference type="PANTHER" id="PTHR46277:SF3">
    <property type="entry name" value="BINDING PROTEIN, PUTATIVE-RELATED"/>
    <property type="match status" value="1"/>
</dbReference>
<evidence type="ECO:0000259" key="2">
    <source>
        <dbReference type="PROSITE" id="PS50191"/>
    </source>
</evidence>
<dbReference type="SMART" id="SM00516">
    <property type="entry name" value="SEC14"/>
    <property type="match status" value="1"/>
</dbReference>